<gene>
    <name evidence="1" type="ORF">NBEOAGPD_1747</name>
</gene>
<dbReference type="EMBL" id="BPQM01000035">
    <property type="protein sequence ID" value="GJD78530.1"/>
    <property type="molecule type" value="Genomic_DNA"/>
</dbReference>
<reference evidence="1" key="2">
    <citation type="submission" date="2021-08" db="EMBL/GenBank/DDBJ databases">
        <authorList>
            <person name="Tani A."/>
            <person name="Ola A."/>
            <person name="Ogura Y."/>
            <person name="Katsura K."/>
            <person name="Hayashi T."/>
        </authorList>
    </citation>
    <scope>NUCLEOTIDE SEQUENCE</scope>
    <source>
        <strain evidence="1">NBRC 103626</strain>
    </source>
</reference>
<name>A0AA37HN71_9HYPH</name>
<dbReference type="Proteomes" id="UP001055108">
    <property type="component" value="Unassembled WGS sequence"/>
</dbReference>
<protein>
    <submittedName>
        <fullName evidence="1">Uncharacterized protein</fullName>
    </submittedName>
</protein>
<proteinExistence type="predicted"/>
<organism evidence="1 2">
    <name type="scientific">Methylobacterium gregans</name>
    <dbReference type="NCBI Taxonomy" id="374424"/>
    <lineage>
        <taxon>Bacteria</taxon>
        <taxon>Pseudomonadati</taxon>
        <taxon>Pseudomonadota</taxon>
        <taxon>Alphaproteobacteria</taxon>
        <taxon>Hyphomicrobiales</taxon>
        <taxon>Methylobacteriaceae</taxon>
        <taxon>Methylobacterium</taxon>
    </lineage>
</organism>
<comment type="caution">
    <text evidence="1">The sequence shown here is derived from an EMBL/GenBank/DDBJ whole genome shotgun (WGS) entry which is preliminary data.</text>
</comment>
<keyword evidence="2" id="KW-1185">Reference proteome</keyword>
<reference evidence="1" key="1">
    <citation type="journal article" date="2016" name="Front. Microbiol.">
        <title>Genome Sequence of the Piezophilic, Mesophilic Sulfate-Reducing Bacterium Desulfovibrio indicus J2T.</title>
        <authorList>
            <person name="Cao J."/>
            <person name="Maignien L."/>
            <person name="Shao Z."/>
            <person name="Alain K."/>
            <person name="Jebbar M."/>
        </authorList>
    </citation>
    <scope>NUCLEOTIDE SEQUENCE</scope>
    <source>
        <strain evidence="1">NBRC 103626</strain>
    </source>
</reference>
<dbReference type="AlphaFoldDB" id="A0AA37HN71"/>
<accession>A0AA37HN71</accession>
<evidence type="ECO:0000313" key="1">
    <source>
        <dbReference type="EMBL" id="GJD78530.1"/>
    </source>
</evidence>
<evidence type="ECO:0000313" key="2">
    <source>
        <dbReference type="Proteomes" id="UP001055108"/>
    </source>
</evidence>
<sequence>MRLSWLADTASSGSSTPWKGLVAGIATMPNRPGLMKPSLFSTVARSSTVPVWLSTRLSTKSSVPLRVGFSSPVSAIMIGTPLPRWVWPMPMLRLFWYLRKDFSSTVKPK</sequence>